<evidence type="ECO:0000313" key="2">
    <source>
        <dbReference type="EMBL" id="RAW51432.1"/>
    </source>
</evidence>
<feature type="region of interest" description="Disordered" evidence="1">
    <location>
        <begin position="412"/>
        <end position="474"/>
    </location>
</feature>
<dbReference type="RefSeq" id="WP_158401702.1">
    <property type="nucleotide sequence ID" value="NZ_PRLB01000017.1"/>
</dbReference>
<sequence>MKYLFVTLMWNARAEMPGPGDIFAVCCQSYSPNGMTRYGRYTHLDDMSALTQWTKDAVYHNITVLETAKPRKEILNTVAETFPAYDVLVLWSRKEYELFRQAMHDCGHRLCTAKVVLLEELLGAVVRPRKRGRVPFQQVLRAFHVQTTRETFYQPKYRAGFLLELWDRVSQLAAQSEEWTQTELCLNPRTNTVHLPGCSHLGLTGGQPCTPQVLLEGAALCRDCQKKKALYLWEMERLHTVKFQPHAGALGTPQNYPPAPKLFYREGDPQKLYHDRACPCCKPFREGPDYLQWKPLFGRADAAALGLTACDRCSPLGIRYGQTRTQIESFCSQRGMQCVLRDGEIDVTTSIGGWRLVWKGKDKIWLYHKNTHRSHLTESEDIPGYHSQAIHKKTIMEYLEYIVQHDLYRKNSPLPETGSVPAAKPPKPTHRGHGHHRDAKGAKHFQKHKTNKVKVSSLEELQALARQKMTGEEE</sequence>
<reference evidence="2 3" key="1">
    <citation type="submission" date="2018-02" db="EMBL/GenBank/DDBJ databases">
        <title>Complete genome sequencing of Faecalibacterium prausnitzii strains isolated from the human gut.</title>
        <authorList>
            <person name="Fitzgerald B.C."/>
            <person name="Shkoporov A.N."/>
            <person name="Ross P.R."/>
            <person name="Hill C."/>
        </authorList>
    </citation>
    <scope>NUCLEOTIDE SEQUENCE [LARGE SCALE GENOMIC DNA]</scope>
    <source>
        <strain evidence="2 3">APC942/32-1</strain>
    </source>
</reference>
<evidence type="ECO:0000313" key="3">
    <source>
        <dbReference type="Proteomes" id="UP000251144"/>
    </source>
</evidence>
<comment type="caution">
    <text evidence="2">The sequence shown here is derived from an EMBL/GenBank/DDBJ whole genome shotgun (WGS) entry which is preliminary data.</text>
</comment>
<accession>A0A329TPM1</accession>
<name>A0A329TPM1_9FIRM</name>
<proteinExistence type="predicted"/>
<dbReference type="EMBL" id="PRLB01000017">
    <property type="protein sequence ID" value="RAW51432.1"/>
    <property type="molecule type" value="Genomic_DNA"/>
</dbReference>
<dbReference type="Proteomes" id="UP000251144">
    <property type="component" value="Unassembled WGS sequence"/>
</dbReference>
<protein>
    <submittedName>
        <fullName evidence="2">Uncharacterized protein</fullName>
    </submittedName>
</protein>
<gene>
    <name evidence="2" type="ORF">C4N26_13350</name>
</gene>
<evidence type="ECO:0000256" key="1">
    <source>
        <dbReference type="SAM" id="MobiDB-lite"/>
    </source>
</evidence>
<feature type="compositionally biased region" description="Basic residues" evidence="1">
    <location>
        <begin position="427"/>
        <end position="452"/>
    </location>
</feature>
<dbReference type="AlphaFoldDB" id="A0A329TPM1"/>
<organism evidence="2 3">
    <name type="scientific">Faecalibacterium prausnitzii</name>
    <dbReference type="NCBI Taxonomy" id="853"/>
    <lineage>
        <taxon>Bacteria</taxon>
        <taxon>Bacillati</taxon>
        <taxon>Bacillota</taxon>
        <taxon>Clostridia</taxon>
        <taxon>Eubacteriales</taxon>
        <taxon>Oscillospiraceae</taxon>
        <taxon>Faecalibacterium</taxon>
    </lineage>
</organism>